<organism evidence="6 7">
    <name type="scientific">Starmerella bacillaris</name>
    <name type="common">Yeast</name>
    <name type="synonym">Candida zemplinina</name>
    <dbReference type="NCBI Taxonomy" id="1247836"/>
    <lineage>
        <taxon>Eukaryota</taxon>
        <taxon>Fungi</taxon>
        <taxon>Dikarya</taxon>
        <taxon>Ascomycota</taxon>
        <taxon>Saccharomycotina</taxon>
        <taxon>Dipodascomycetes</taxon>
        <taxon>Dipodascales</taxon>
        <taxon>Trichomonascaceae</taxon>
        <taxon>Starmerella</taxon>
    </lineage>
</organism>
<dbReference type="PANTHER" id="PTHR43827">
    <property type="entry name" value="2,5-DIKETO-D-GLUCONIC ACID REDUCTASE"/>
    <property type="match status" value="1"/>
</dbReference>
<evidence type="ECO:0000256" key="2">
    <source>
        <dbReference type="PIRSR" id="PIRSR000097-1"/>
    </source>
</evidence>
<feature type="domain" description="NADP-dependent oxidoreductase" evidence="5">
    <location>
        <begin position="16"/>
        <end position="251"/>
    </location>
</feature>
<dbReference type="Proteomes" id="UP001362899">
    <property type="component" value="Unassembled WGS sequence"/>
</dbReference>
<evidence type="ECO:0000259" key="5">
    <source>
        <dbReference type="Pfam" id="PF00248"/>
    </source>
</evidence>
<evidence type="ECO:0000256" key="3">
    <source>
        <dbReference type="PIRSR" id="PIRSR000097-2"/>
    </source>
</evidence>
<dbReference type="InterPro" id="IPR023210">
    <property type="entry name" value="NADP_OxRdtase_dom"/>
</dbReference>
<dbReference type="Gene3D" id="3.20.20.100">
    <property type="entry name" value="NADP-dependent oxidoreductase domain"/>
    <property type="match status" value="1"/>
</dbReference>
<dbReference type="PRINTS" id="PR00069">
    <property type="entry name" value="ALDKETRDTASE"/>
</dbReference>
<dbReference type="FunFam" id="3.20.20.100:FF:000002">
    <property type="entry name" value="2,5-diketo-D-gluconic acid reductase A"/>
    <property type="match status" value="1"/>
</dbReference>
<dbReference type="InterPro" id="IPR036812">
    <property type="entry name" value="NAD(P)_OxRdtase_dom_sf"/>
</dbReference>
<reference evidence="6 7" key="1">
    <citation type="journal article" date="2023" name="Elife">
        <title>Identification of key yeast species and microbe-microbe interactions impacting larval growth of Drosophila in the wild.</title>
        <authorList>
            <person name="Mure A."/>
            <person name="Sugiura Y."/>
            <person name="Maeda R."/>
            <person name="Honda K."/>
            <person name="Sakurai N."/>
            <person name="Takahashi Y."/>
            <person name="Watada M."/>
            <person name="Katoh T."/>
            <person name="Gotoh A."/>
            <person name="Gotoh Y."/>
            <person name="Taniguchi I."/>
            <person name="Nakamura K."/>
            <person name="Hayashi T."/>
            <person name="Katayama T."/>
            <person name="Uemura T."/>
            <person name="Hattori Y."/>
        </authorList>
    </citation>
    <scope>NUCLEOTIDE SEQUENCE [LARGE SCALE GENOMIC DNA]</scope>
    <source>
        <strain evidence="6 7">SB-73</strain>
    </source>
</reference>
<dbReference type="SUPFAM" id="SSF51430">
    <property type="entry name" value="NAD(P)-linked oxidoreductase"/>
    <property type="match status" value="1"/>
</dbReference>
<evidence type="ECO:0000313" key="6">
    <source>
        <dbReference type="EMBL" id="GMM50679.1"/>
    </source>
</evidence>
<evidence type="ECO:0000256" key="4">
    <source>
        <dbReference type="PIRSR" id="PIRSR000097-3"/>
    </source>
</evidence>
<name>A0AAV5RGG1_STABA</name>
<dbReference type="Pfam" id="PF00248">
    <property type="entry name" value="Aldo_ket_red"/>
    <property type="match status" value="1"/>
</dbReference>
<protein>
    <submittedName>
        <fullName evidence="6">Aldo-keto reductase superfamily protein</fullName>
    </submittedName>
</protein>
<feature type="site" description="Lowers pKa of active site Tyr" evidence="4">
    <location>
        <position position="73"/>
    </location>
</feature>
<dbReference type="GO" id="GO:0016616">
    <property type="term" value="F:oxidoreductase activity, acting on the CH-OH group of donors, NAD or NADP as acceptor"/>
    <property type="evidence" value="ECO:0007669"/>
    <property type="project" value="UniProtKB-ARBA"/>
</dbReference>
<feature type="active site" description="Proton donor" evidence="2">
    <location>
        <position position="43"/>
    </location>
</feature>
<accession>A0AAV5RGG1</accession>
<comment type="caution">
    <text evidence="6">The sequence shown here is derived from an EMBL/GenBank/DDBJ whole genome shotgun (WGS) entry which is preliminary data.</text>
</comment>
<dbReference type="EMBL" id="BTGC01000003">
    <property type="protein sequence ID" value="GMM50679.1"/>
    <property type="molecule type" value="Genomic_DNA"/>
</dbReference>
<keyword evidence="7" id="KW-1185">Reference proteome</keyword>
<dbReference type="PANTHER" id="PTHR43827:SF13">
    <property type="entry name" value="ALDO_KETO REDUCTASE FAMILY PROTEIN"/>
    <property type="match status" value="1"/>
</dbReference>
<dbReference type="AlphaFoldDB" id="A0AAV5RGG1"/>
<feature type="binding site" evidence="3">
    <location>
        <position position="104"/>
    </location>
    <ligand>
        <name>substrate</name>
    </ligand>
</feature>
<gene>
    <name evidence="6" type="ORF">DASB73_016370</name>
</gene>
<evidence type="ECO:0000256" key="1">
    <source>
        <dbReference type="ARBA" id="ARBA00023002"/>
    </source>
</evidence>
<dbReference type="InterPro" id="IPR018170">
    <property type="entry name" value="Aldo/ket_reductase_CS"/>
</dbReference>
<dbReference type="CDD" id="cd19071">
    <property type="entry name" value="AKR_AKR1-5-like"/>
    <property type="match status" value="1"/>
</dbReference>
<sequence length="271" mass="31137">MDLIKNFPRIGYGVYNVSRSQTSRCVMEALETGYRLIDTAALYGNEKETAQGIRDFLLAHPEVKRNEIVYVSKLWDDSFGSSTERGFEDSYDNAGEPIDLYLMHSSGDGPRERKETWQILERKVADGKIRHLGVSNWGVKHLQELEKYANIKPVVNQIEVNPWKQMDELVDYCAKKGIHIMVYSPLTMGKTLKNPQLLELGSKYNKSPAQIQLRYLVQRNLVPIPKTTNKERMVENMDIFDFKLTDLEMKNLGDPGSYIMAIPGWDPTEWA</sequence>
<keyword evidence="1" id="KW-0560">Oxidoreductase</keyword>
<proteinExistence type="predicted"/>
<dbReference type="PIRSF" id="PIRSF000097">
    <property type="entry name" value="AKR"/>
    <property type="match status" value="1"/>
</dbReference>
<evidence type="ECO:0000313" key="7">
    <source>
        <dbReference type="Proteomes" id="UP001362899"/>
    </source>
</evidence>
<dbReference type="InterPro" id="IPR020471">
    <property type="entry name" value="AKR"/>
</dbReference>
<dbReference type="PROSITE" id="PS00063">
    <property type="entry name" value="ALDOKETO_REDUCTASE_3"/>
    <property type="match status" value="1"/>
</dbReference>